<dbReference type="Proteomes" id="UP000798602">
    <property type="component" value="Unassembled WGS sequence"/>
</dbReference>
<dbReference type="EMBL" id="JAABLM010000007">
    <property type="protein sequence ID" value="NBL64991.1"/>
    <property type="molecule type" value="Genomic_DNA"/>
</dbReference>
<accession>A0ABW9ZA02</accession>
<gene>
    <name evidence="1" type="ORF">GV828_07240</name>
</gene>
<organism evidence="1 2">
    <name type="scientific">Flavobacterium ichthyis</name>
    <dbReference type="NCBI Taxonomy" id="2698827"/>
    <lineage>
        <taxon>Bacteria</taxon>
        <taxon>Pseudomonadati</taxon>
        <taxon>Bacteroidota</taxon>
        <taxon>Flavobacteriia</taxon>
        <taxon>Flavobacteriales</taxon>
        <taxon>Flavobacteriaceae</taxon>
        <taxon>Flavobacterium</taxon>
    </lineage>
</organism>
<protein>
    <submittedName>
        <fullName evidence="1">Uncharacterized protein</fullName>
    </submittedName>
</protein>
<dbReference type="RefSeq" id="WP_166536817.1">
    <property type="nucleotide sequence ID" value="NZ_JAABLM010000007.1"/>
</dbReference>
<name>A0ABW9ZA02_9FLAO</name>
<reference evidence="2" key="1">
    <citation type="submission" date="2020-01" db="EMBL/GenBank/DDBJ databases">
        <title>Sphingomonas sp. strain CSW-10.</title>
        <authorList>
            <person name="Chen W.-M."/>
        </authorList>
    </citation>
    <scope>NUCLEOTIDE SEQUENCE [LARGE SCALE GENOMIC DNA]</scope>
    <source>
        <strain evidence="2">NST-5</strain>
    </source>
</reference>
<proteinExistence type="predicted"/>
<sequence>MPNTFKLNGNKLVPLNRFNLEPAKPSVIFSNENKKPGNFVIAEHPVVQSIDLKPTVVTMELFRPRFPLIEDKASVNPKSFFKDFEDAKIYHVFPGIEISPNNNLLFYYEEILDANGKTKGYLGKVTLKYILNNQKIIPTQKHIPLELAEAILNLKIKDGILKISGIINASTQEITFELKDEAVKITFQNLITNIKENQCSVDLFFNFKAYSKPTKIFNIAVLNKDFYKLDKRFIAPKEISKAKLITPLAVTDTKKTTVLRANKKRILHSLDVKDSVNTELVKSTFILKTSFPLNYPLDKKESEGLYKNFNKTITDNPFNLNEKFSEFEQVFFPGFQFDKYTVYKSKVQPNVFLIVPKKYYLARDAETMSSCINLIFHAFEEGTGVSQDISKVNIQYAVSPNISALELNKLKIDLFQFGLLDDQITDYFSKVQFLFPNDIGADFEITGNHLIAPSEVSVDGKSFLFNFTTEKLSEASLLINSFNNSISQFANITIRHKEIRDTANMELNIEKTIGDFLQVDYDDTTGKLLVTNLSYSPCKISNVLLISAQDTPFFNPSYFATLPPLNSQQTSQLELRNLTSSVVHLNPKNICFEYESIEDISKEFTQAVATSTDFNRSIVLEFIKLDTKKFAKIQVDLVVRETDSAFSFEKDKTDFKTPLLFNFITKNQALLTPFVDYKVLYFDQNNNLSKTKNFSFNYTTGARIYIE</sequence>
<evidence type="ECO:0000313" key="2">
    <source>
        <dbReference type="Proteomes" id="UP000798602"/>
    </source>
</evidence>
<evidence type="ECO:0000313" key="1">
    <source>
        <dbReference type="EMBL" id="NBL64991.1"/>
    </source>
</evidence>
<keyword evidence="2" id="KW-1185">Reference proteome</keyword>
<comment type="caution">
    <text evidence="1">The sequence shown here is derived from an EMBL/GenBank/DDBJ whole genome shotgun (WGS) entry which is preliminary data.</text>
</comment>